<organism evidence="1">
    <name type="scientific">Listeria monocytogenes</name>
    <dbReference type="NCBI Taxonomy" id="1639"/>
    <lineage>
        <taxon>Bacteria</taxon>
        <taxon>Bacillati</taxon>
        <taxon>Bacillota</taxon>
        <taxon>Bacilli</taxon>
        <taxon>Bacillales</taxon>
        <taxon>Listeriaceae</taxon>
        <taxon>Listeria</taxon>
    </lineage>
</organism>
<protein>
    <submittedName>
        <fullName evidence="1">RusA family crossover junction endodeoxyribonuclease</fullName>
    </submittedName>
</protein>
<dbReference type="SUPFAM" id="SSF103084">
    <property type="entry name" value="Holliday junction resolvase RusA"/>
    <property type="match status" value="1"/>
</dbReference>
<accession>A0A5Y9DIW0</accession>
<name>A0A5Y9DIW0_LISMN</name>
<evidence type="ECO:0000313" key="1">
    <source>
        <dbReference type="EMBL" id="ECQ6721786.1"/>
    </source>
</evidence>
<dbReference type="InterPro" id="IPR008822">
    <property type="entry name" value="Endonuclease_RusA-like"/>
</dbReference>
<dbReference type="GO" id="GO:0000287">
    <property type="term" value="F:magnesium ion binding"/>
    <property type="evidence" value="ECO:0007669"/>
    <property type="project" value="InterPro"/>
</dbReference>
<proteinExistence type="predicted"/>
<dbReference type="GO" id="GO:0006281">
    <property type="term" value="P:DNA repair"/>
    <property type="evidence" value="ECO:0007669"/>
    <property type="project" value="InterPro"/>
</dbReference>
<sequence length="146" mass="16585">MTIKFVINIPPHPQERPRFRNAGNFVQTYDPPKSKEYKKKIANVAKMYAPGTPIGTPIQIKLIFFVSIPKSKSKAWKQRALLGQEFPAVRPDIDNYVKAILDALNGIMFSDDGKIVELIAYKRYSDVARTEVSITELVSEVQTKLF</sequence>
<comment type="caution">
    <text evidence="1">The sequence shown here is derived from an EMBL/GenBank/DDBJ whole genome shotgun (WGS) entry which is preliminary data.</text>
</comment>
<dbReference type="GO" id="GO:0006310">
    <property type="term" value="P:DNA recombination"/>
    <property type="evidence" value="ECO:0007669"/>
    <property type="project" value="InterPro"/>
</dbReference>
<gene>
    <name evidence="1" type="ORF">FZ622_02490</name>
</gene>
<dbReference type="EMBL" id="AAKCDQ010000001">
    <property type="protein sequence ID" value="ECQ6721786.1"/>
    <property type="molecule type" value="Genomic_DNA"/>
</dbReference>
<reference evidence="1" key="1">
    <citation type="submission" date="2019-08" db="EMBL/GenBank/DDBJ databases">
        <authorList>
            <consortium name="GenomeTrakr network: Whole genome sequencing for foodborne pathogen traceback"/>
        </authorList>
    </citation>
    <scope>NUCLEOTIDE SEQUENCE</scope>
    <source>
        <strain evidence="1">AG19-0288</strain>
    </source>
</reference>
<dbReference type="RefSeq" id="WP_070783056.1">
    <property type="nucleotide sequence ID" value="NZ_MJPS01000010.1"/>
</dbReference>
<dbReference type="AlphaFoldDB" id="A0A5Y9DIW0"/>
<dbReference type="Gene3D" id="3.30.1330.70">
    <property type="entry name" value="Holliday junction resolvase RusA"/>
    <property type="match status" value="1"/>
</dbReference>
<dbReference type="Pfam" id="PF05866">
    <property type="entry name" value="RusA"/>
    <property type="match status" value="1"/>
</dbReference>
<dbReference type="InterPro" id="IPR036614">
    <property type="entry name" value="RusA-like_sf"/>
</dbReference>